<name>A0A4W3I835_CALMI</name>
<keyword evidence="3" id="KW-0067">ATP-binding</keyword>
<sequence length="91" mass="10255">MMGSKLSPGIIPLTVHKLFKVIEGVPNREFLLRVSYMEIYNENVTDLLVKQKGKPLEIREDIQVSIHYLHSVLLSFSLPHLSLPLPPPAPA</sequence>
<dbReference type="Proteomes" id="UP000314986">
    <property type="component" value="Unassembled WGS sequence"/>
</dbReference>
<comment type="similarity">
    <text evidence="7">Belongs to the TRAFAC class myosin-kinesin ATPase superfamily. Kinesin family.</text>
</comment>
<feature type="domain" description="Kinesin motor" evidence="8">
    <location>
        <begin position="1"/>
        <end position="91"/>
    </location>
</feature>
<dbReference type="Gene3D" id="3.40.850.10">
    <property type="entry name" value="Kinesin motor domain"/>
    <property type="match status" value="1"/>
</dbReference>
<keyword evidence="6" id="KW-0963">Cytoplasm</keyword>
<evidence type="ECO:0000256" key="3">
    <source>
        <dbReference type="ARBA" id="ARBA00022840"/>
    </source>
</evidence>
<reference evidence="10" key="3">
    <citation type="journal article" date="2014" name="Nature">
        <title>Elephant shark genome provides unique insights into gnathostome evolution.</title>
        <authorList>
            <consortium name="International Elephant Shark Genome Sequencing Consortium"/>
            <person name="Venkatesh B."/>
            <person name="Lee A.P."/>
            <person name="Ravi V."/>
            <person name="Maurya A.K."/>
            <person name="Lian M.M."/>
            <person name="Swann J.B."/>
            <person name="Ohta Y."/>
            <person name="Flajnik M.F."/>
            <person name="Sutoh Y."/>
            <person name="Kasahara M."/>
            <person name="Hoon S."/>
            <person name="Gangu V."/>
            <person name="Roy S.W."/>
            <person name="Irimia M."/>
            <person name="Korzh V."/>
            <person name="Kondrychyn I."/>
            <person name="Lim Z.W."/>
            <person name="Tay B.H."/>
            <person name="Tohari S."/>
            <person name="Kong K.W."/>
            <person name="Ho S."/>
            <person name="Lorente-Galdos B."/>
            <person name="Quilez J."/>
            <person name="Marques-Bonet T."/>
            <person name="Raney B.J."/>
            <person name="Ingham P.W."/>
            <person name="Tay A."/>
            <person name="Hillier L.W."/>
            <person name="Minx P."/>
            <person name="Boehm T."/>
            <person name="Wilson R.K."/>
            <person name="Brenner S."/>
            <person name="Warren W.C."/>
        </authorList>
    </citation>
    <scope>NUCLEOTIDE SEQUENCE [LARGE SCALE GENOMIC DNA]</scope>
</reference>
<dbReference type="PANTHER" id="PTHR47968:SF75">
    <property type="entry name" value="CENTROMERE-ASSOCIATED PROTEIN E"/>
    <property type="match status" value="1"/>
</dbReference>
<dbReference type="GO" id="GO:0003777">
    <property type="term" value="F:microtubule motor activity"/>
    <property type="evidence" value="ECO:0007669"/>
    <property type="project" value="InterPro"/>
</dbReference>
<dbReference type="GO" id="GO:0005524">
    <property type="term" value="F:ATP binding"/>
    <property type="evidence" value="ECO:0007669"/>
    <property type="project" value="UniProtKB-KW"/>
</dbReference>
<dbReference type="AlphaFoldDB" id="A0A4W3I835"/>
<keyword evidence="2" id="KW-0547">Nucleotide-binding</keyword>
<reference evidence="10" key="2">
    <citation type="journal article" date="2007" name="PLoS Biol.">
        <title>Survey sequencing and comparative analysis of the elephant shark (Callorhinchus milii) genome.</title>
        <authorList>
            <person name="Venkatesh B."/>
            <person name="Kirkness E.F."/>
            <person name="Loh Y.H."/>
            <person name="Halpern A.L."/>
            <person name="Lee A.P."/>
            <person name="Johnson J."/>
            <person name="Dandona N."/>
            <person name="Viswanathan L.D."/>
            <person name="Tay A."/>
            <person name="Venter J.C."/>
            <person name="Strausberg R.L."/>
            <person name="Brenner S."/>
        </authorList>
    </citation>
    <scope>NUCLEOTIDE SEQUENCE [LARGE SCALE GENOMIC DNA]</scope>
</reference>
<reference evidence="9" key="4">
    <citation type="submission" date="2025-08" db="UniProtKB">
        <authorList>
            <consortium name="Ensembl"/>
        </authorList>
    </citation>
    <scope>IDENTIFICATION</scope>
</reference>
<dbReference type="InterPro" id="IPR001752">
    <property type="entry name" value="Kinesin_motor_dom"/>
</dbReference>
<evidence type="ECO:0000259" key="8">
    <source>
        <dbReference type="PROSITE" id="PS50067"/>
    </source>
</evidence>
<dbReference type="GO" id="GO:0007018">
    <property type="term" value="P:microtubule-based movement"/>
    <property type="evidence" value="ECO:0007669"/>
    <property type="project" value="InterPro"/>
</dbReference>
<proteinExistence type="inferred from homology"/>
<dbReference type="STRING" id="7868.ENSCMIP00000026229"/>
<protein>
    <recommendedName>
        <fullName evidence="8">Kinesin motor domain-containing protein</fullName>
    </recommendedName>
</protein>
<dbReference type="GO" id="GO:0005874">
    <property type="term" value="C:microtubule"/>
    <property type="evidence" value="ECO:0007669"/>
    <property type="project" value="TreeGrafter"/>
</dbReference>
<accession>A0A4W3I835</accession>
<dbReference type="InterPro" id="IPR036961">
    <property type="entry name" value="Kinesin_motor_dom_sf"/>
</dbReference>
<dbReference type="SUPFAM" id="SSF52540">
    <property type="entry name" value="P-loop containing nucleoside triphosphate hydrolases"/>
    <property type="match status" value="1"/>
</dbReference>
<dbReference type="GeneTree" id="ENSGT00940000160597"/>
<dbReference type="InParanoid" id="A0A4W3I835"/>
<evidence type="ECO:0000256" key="7">
    <source>
        <dbReference type="PROSITE-ProRule" id="PRU00283"/>
    </source>
</evidence>
<dbReference type="InterPro" id="IPR027640">
    <property type="entry name" value="Kinesin-like_fam"/>
</dbReference>
<organism evidence="9 10">
    <name type="scientific">Callorhinchus milii</name>
    <name type="common">Ghost shark</name>
    <dbReference type="NCBI Taxonomy" id="7868"/>
    <lineage>
        <taxon>Eukaryota</taxon>
        <taxon>Metazoa</taxon>
        <taxon>Chordata</taxon>
        <taxon>Craniata</taxon>
        <taxon>Vertebrata</taxon>
        <taxon>Chondrichthyes</taxon>
        <taxon>Holocephali</taxon>
        <taxon>Chimaeriformes</taxon>
        <taxon>Callorhinchidae</taxon>
        <taxon>Callorhinchus</taxon>
    </lineage>
</organism>
<evidence type="ECO:0000313" key="10">
    <source>
        <dbReference type="Proteomes" id="UP000314986"/>
    </source>
</evidence>
<evidence type="ECO:0000256" key="5">
    <source>
        <dbReference type="ARBA" id="ARBA00023175"/>
    </source>
</evidence>
<evidence type="ECO:0000313" key="9">
    <source>
        <dbReference type="Ensembl" id="ENSCMIP00000026229.1"/>
    </source>
</evidence>
<evidence type="ECO:0000256" key="4">
    <source>
        <dbReference type="ARBA" id="ARBA00023054"/>
    </source>
</evidence>
<dbReference type="PANTHER" id="PTHR47968">
    <property type="entry name" value="CENTROMERE PROTEIN E"/>
    <property type="match status" value="1"/>
</dbReference>
<evidence type="ECO:0000256" key="1">
    <source>
        <dbReference type="ARBA" id="ARBA00004245"/>
    </source>
</evidence>
<reference evidence="9" key="5">
    <citation type="submission" date="2025-09" db="UniProtKB">
        <authorList>
            <consortium name="Ensembl"/>
        </authorList>
    </citation>
    <scope>IDENTIFICATION</scope>
</reference>
<dbReference type="PROSITE" id="PS50067">
    <property type="entry name" value="KINESIN_MOTOR_2"/>
    <property type="match status" value="1"/>
</dbReference>
<dbReference type="InterPro" id="IPR027417">
    <property type="entry name" value="P-loop_NTPase"/>
</dbReference>
<comment type="caution">
    <text evidence="7">Lacks conserved residue(s) required for the propagation of feature annotation.</text>
</comment>
<dbReference type="GO" id="GO:0008017">
    <property type="term" value="F:microtubule binding"/>
    <property type="evidence" value="ECO:0007669"/>
    <property type="project" value="InterPro"/>
</dbReference>
<evidence type="ECO:0000256" key="2">
    <source>
        <dbReference type="ARBA" id="ARBA00022741"/>
    </source>
</evidence>
<keyword evidence="10" id="KW-1185">Reference proteome</keyword>
<reference evidence="10" key="1">
    <citation type="journal article" date="2006" name="Science">
        <title>Ancient noncoding elements conserved in the human genome.</title>
        <authorList>
            <person name="Venkatesh B."/>
            <person name="Kirkness E.F."/>
            <person name="Loh Y.H."/>
            <person name="Halpern A.L."/>
            <person name="Lee A.P."/>
            <person name="Johnson J."/>
            <person name="Dandona N."/>
            <person name="Viswanathan L.D."/>
            <person name="Tay A."/>
            <person name="Venter J.C."/>
            <person name="Strausberg R.L."/>
            <person name="Brenner S."/>
        </authorList>
    </citation>
    <scope>NUCLEOTIDE SEQUENCE [LARGE SCALE GENOMIC DNA]</scope>
</reference>
<comment type="subcellular location">
    <subcellularLocation>
        <location evidence="1">Cytoplasm</location>
        <location evidence="1">Cytoskeleton</location>
    </subcellularLocation>
</comment>
<keyword evidence="4" id="KW-0175">Coiled coil</keyword>
<dbReference type="Pfam" id="PF00225">
    <property type="entry name" value="Kinesin"/>
    <property type="match status" value="1"/>
</dbReference>
<dbReference type="GO" id="GO:0000278">
    <property type="term" value="P:mitotic cell cycle"/>
    <property type="evidence" value="ECO:0007669"/>
    <property type="project" value="TreeGrafter"/>
</dbReference>
<keyword evidence="6" id="KW-0206">Cytoskeleton</keyword>
<dbReference type="Ensembl" id="ENSCMIT00000026657.1">
    <property type="protein sequence ID" value="ENSCMIP00000026229.1"/>
    <property type="gene ID" value="ENSCMIG00000011513.1"/>
</dbReference>
<evidence type="ECO:0000256" key="6">
    <source>
        <dbReference type="ARBA" id="ARBA00023212"/>
    </source>
</evidence>
<keyword evidence="5" id="KW-0505">Motor protein</keyword>